<evidence type="ECO:0000313" key="5">
    <source>
        <dbReference type="EMBL" id="MCB4822581.1"/>
    </source>
</evidence>
<feature type="chain" id="PRO_5040848030" evidence="4">
    <location>
        <begin position="39"/>
        <end position="367"/>
    </location>
</feature>
<sequence length="367" mass="39561">MLPDHLPLRRSPAAALGRRAASLLGLLCLLLAGGPPAAAETAPPIELKVVGGLATIRQYVSYEAPFWTDRVPGLTNGRVRAQIAPFDRSGIRGQEMLQLMRLGVVSFGTVLLALAAADEPELNAVDLPLLNPDLATLRETERLWRPRLEELLRERYGVKLLAVYTYPAQVMFCRQGFAGLNDLAGRRIRVSSVGQSELITALGATPVVTPFAEIVPSIRNGVFECAITGTLSGNAIGLHEVTTHVARTALTWGVAIFGANQRAWDALPEEVSTALQGGLATLQEEIWRGAAEETEDGLACNAGRPDCVAGGRGRMTIVEDRPQDMARRQQLLTDVVLPAWVQRCGPDCADTWNRILGKARGIPARAE</sequence>
<evidence type="ECO:0000256" key="2">
    <source>
        <dbReference type="ARBA" id="ARBA00022448"/>
    </source>
</evidence>
<reference evidence="5" key="1">
    <citation type="submission" date="2021-10" db="EMBL/GenBank/DDBJ databases">
        <title>Roseicella aerolatum sp. nov., isolated from aerosols of e-waste dismantling site.</title>
        <authorList>
            <person name="Qin T."/>
        </authorList>
    </citation>
    <scope>NUCLEOTIDE SEQUENCE</scope>
    <source>
        <strain evidence="5">GB24</strain>
    </source>
</reference>
<comment type="similarity">
    <text evidence="1">Belongs to the bacterial solute-binding protein 7 family.</text>
</comment>
<dbReference type="Proteomes" id="UP001139311">
    <property type="component" value="Unassembled WGS sequence"/>
</dbReference>
<evidence type="ECO:0000256" key="1">
    <source>
        <dbReference type="ARBA" id="ARBA00009023"/>
    </source>
</evidence>
<accession>A0A9X1L822</accession>
<keyword evidence="2" id="KW-0813">Transport</keyword>
<evidence type="ECO:0000313" key="6">
    <source>
        <dbReference type="Proteomes" id="UP001139311"/>
    </source>
</evidence>
<dbReference type="RefSeq" id="WP_226608630.1">
    <property type="nucleotide sequence ID" value="NZ_JAJAQI010000017.1"/>
</dbReference>
<dbReference type="PANTHER" id="PTHR33376:SF7">
    <property type="entry name" value="C4-DICARBOXYLATE-BINDING PROTEIN DCTB"/>
    <property type="match status" value="1"/>
</dbReference>
<dbReference type="Gene3D" id="3.40.190.170">
    <property type="entry name" value="Bacterial extracellular solute-binding protein, family 7"/>
    <property type="match status" value="1"/>
</dbReference>
<keyword evidence="3 4" id="KW-0732">Signal</keyword>
<dbReference type="Pfam" id="PF03480">
    <property type="entry name" value="DctP"/>
    <property type="match status" value="1"/>
</dbReference>
<dbReference type="EMBL" id="JAJAQI010000017">
    <property type="protein sequence ID" value="MCB4822581.1"/>
    <property type="molecule type" value="Genomic_DNA"/>
</dbReference>
<dbReference type="AlphaFoldDB" id="A0A9X1L822"/>
<dbReference type="PANTHER" id="PTHR33376">
    <property type="match status" value="1"/>
</dbReference>
<proteinExistence type="inferred from homology"/>
<protein>
    <submittedName>
        <fullName evidence="5">TRAP transporter substrate-binding protein</fullName>
    </submittedName>
</protein>
<evidence type="ECO:0000256" key="3">
    <source>
        <dbReference type="ARBA" id="ARBA00022729"/>
    </source>
</evidence>
<dbReference type="GO" id="GO:0055085">
    <property type="term" value="P:transmembrane transport"/>
    <property type="evidence" value="ECO:0007669"/>
    <property type="project" value="InterPro"/>
</dbReference>
<keyword evidence="6" id="KW-1185">Reference proteome</keyword>
<feature type="signal peptide" evidence="4">
    <location>
        <begin position="1"/>
        <end position="38"/>
    </location>
</feature>
<dbReference type="InterPro" id="IPR018389">
    <property type="entry name" value="DctP_fam"/>
</dbReference>
<evidence type="ECO:0000256" key="4">
    <source>
        <dbReference type="SAM" id="SignalP"/>
    </source>
</evidence>
<organism evidence="5 6">
    <name type="scientific">Roseicella aerolata</name>
    <dbReference type="NCBI Taxonomy" id="2883479"/>
    <lineage>
        <taxon>Bacteria</taxon>
        <taxon>Pseudomonadati</taxon>
        <taxon>Pseudomonadota</taxon>
        <taxon>Alphaproteobacteria</taxon>
        <taxon>Acetobacterales</taxon>
        <taxon>Roseomonadaceae</taxon>
        <taxon>Roseicella</taxon>
    </lineage>
</organism>
<dbReference type="InterPro" id="IPR038404">
    <property type="entry name" value="TRAP_DctP_sf"/>
</dbReference>
<dbReference type="NCBIfam" id="NF037995">
    <property type="entry name" value="TRAP_S1"/>
    <property type="match status" value="1"/>
</dbReference>
<gene>
    <name evidence="5" type="ORF">LHA35_12630</name>
</gene>
<name>A0A9X1L822_9PROT</name>
<dbReference type="CDD" id="cd13602">
    <property type="entry name" value="PBP2_TRAP_BpDctp6_7"/>
    <property type="match status" value="1"/>
</dbReference>
<comment type="caution">
    <text evidence="5">The sequence shown here is derived from an EMBL/GenBank/DDBJ whole genome shotgun (WGS) entry which is preliminary data.</text>
</comment>